<accession>A0ACB7RSP2</accession>
<dbReference type="Proteomes" id="UP000821845">
    <property type="component" value="Chromosome 8"/>
</dbReference>
<sequence length="145" mass="15988">MSLHVSPVQLGDLGYYDEDGRLFVLGRVKTTTLAKNIWGGLPEIEECLAFHPSVAEAAVIPFPESPAAVIVIRKDEEPTHALAEEIKAFVKERLPTSRPIDGGIFFVDSIPRSGFGKIKRRLLCEMLPTLRRMDAPCANNNACVK</sequence>
<organism evidence="1 2">
    <name type="scientific">Hyalomma asiaticum</name>
    <name type="common">Tick</name>
    <dbReference type="NCBI Taxonomy" id="266040"/>
    <lineage>
        <taxon>Eukaryota</taxon>
        <taxon>Metazoa</taxon>
        <taxon>Ecdysozoa</taxon>
        <taxon>Arthropoda</taxon>
        <taxon>Chelicerata</taxon>
        <taxon>Arachnida</taxon>
        <taxon>Acari</taxon>
        <taxon>Parasitiformes</taxon>
        <taxon>Ixodida</taxon>
        <taxon>Ixodoidea</taxon>
        <taxon>Ixodidae</taxon>
        <taxon>Hyalomminae</taxon>
        <taxon>Hyalomma</taxon>
    </lineage>
</organism>
<proteinExistence type="predicted"/>
<keyword evidence="2" id="KW-1185">Reference proteome</keyword>
<comment type="caution">
    <text evidence="1">The sequence shown here is derived from an EMBL/GenBank/DDBJ whole genome shotgun (WGS) entry which is preliminary data.</text>
</comment>
<evidence type="ECO:0000313" key="2">
    <source>
        <dbReference type="Proteomes" id="UP000821845"/>
    </source>
</evidence>
<reference evidence="1" key="1">
    <citation type="submission" date="2020-05" db="EMBL/GenBank/DDBJ databases">
        <title>Large-scale comparative analyses of tick genomes elucidate their genetic diversity and vector capacities.</title>
        <authorList>
            <person name="Jia N."/>
            <person name="Wang J."/>
            <person name="Shi W."/>
            <person name="Du L."/>
            <person name="Sun Y."/>
            <person name="Zhan W."/>
            <person name="Jiang J."/>
            <person name="Wang Q."/>
            <person name="Zhang B."/>
            <person name="Ji P."/>
            <person name="Sakyi L.B."/>
            <person name="Cui X."/>
            <person name="Yuan T."/>
            <person name="Jiang B."/>
            <person name="Yang W."/>
            <person name="Lam T.T.-Y."/>
            <person name="Chang Q."/>
            <person name="Ding S."/>
            <person name="Wang X."/>
            <person name="Zhu J."/>
            <person name="Ruan X."/>
            <person name="Zhao L."/>
            <person name="Wei J."/>
            <person name="Que T."/>
            <person name="Du C."/>
            <person name="Cheng J."/>
            <person name="Dai P."/>
            <person name="Han X."/>
            <person name="Huang E."/>
            <person name="Gao Y."/>
            <person name="Liu J."/>
            <person name="Shao H."/>
            <person name="Ye R."/>
            <person name="Li L."/>
            <person name="Wei W."/>
            <person name="Wang X."/>
            <person name="Wang C."/>
            <person name="Yang T."/>
            <person name="Huo Q."/>
            <person name="Li W."/>
            <person name="Guo W."/>
            <person name="Chen H."/>
            <person name="Zhou L."/>
            <person name="Ni X."/>
            <person name="Tian J."/>
            <person name="Zhou Y."/>
            <person name="Sheng Y."/>
            <person name="Liu T."/>
            <person name="Pan Y."/>
            <person name="Xia L."/>
            <person name="Li J."/>
            <person name="Zhao F."/>
            <person name="Cao W."/>
        </authorList>
    </citation>
    <scope>NUCLEOTIDE SEQUENCE</scope>
    <source>
        <strain evidence="1">Hyas-2018</strain>
    </source>
</reference>
<gene>
    <name evidence="1" type="ORF">HPB50_025548</name>
</gene>
<evidence type="ECO:0000313" key="1">
    <source>
        <dbReference type="EMBL" id="KAH6924821.1"/>
    </source>
</evidence>
<name>A0ACB7RSP2_HYAAI</name>
<protein>
    <submittedName>
        <fullName evidence="1">Uncharacterized protein</fullName>
    </submittedName>
</protein>
<dbReference type="EMBL" id="CM023488">
    <property type="protein sequence ID" value="KAH6924821.1"/>
    <property type="molecule type" value="Genomic_DNA"/>
</dbReference>